<protein>
    <submittedName>
        <fullName evidence="1">Uncharacterized protein</fullName>
    </submittedName>
</protein>
<gene>
    <name evidence="1" type="ORF">HW555_000669</name>
</gene>
<dbReference type="Proteomes" id="UP000648187">
    <property type="component" value="Unassembled WGS sequence"/>
</dbReference>
<proteinExistence type="predicted"/>
<reference evidence="1" key="1">
    <citation type="submission" date="2020-08" db="EMBL/GenBank/DDBJ databases">
        <title>Spodoptera exigua strain:BAW_Kor-Di-RS1 Genome sequencing and assembly.</title>
        <authorList>
            <person name="Kim J."/>
            <person name="Nam H.Y."/>
            <person name="Kwon M."/>
            <person name="Choi J.H."/>
            <person name="Cho S.R."/>
            <person name="Kim G.-H."/>
        </authorList>
    </citation>
    <scope>NUCLEOTIDE SEQUENCE</scope>
    <source>
        <strain evidence="1">BAW_Kor-Di-RS1</strain>
        <tissue evidence="1">Whole-body</tissue>
    </source>
</reference>
<organism evidence="1 2">
    <name type="scientific">Spodoptera exigua</name>
    <name type="common">Beet armyworm</name>
    <name type="synonym">Noctua fulgens</name>
    <dbReference type="NCBI Taxonomy" id="7107"/>
    <lineage>
        <taxon>Eukaryota</taxon>
        <taxon>Metazoa</taxon>
        <taxon>Ecdysozoa</taxon>
        <taxon>Arthropoda</taxon>
        <taxon>Hexapoda</taxon>
        <taxon>Insecta</taxon>
        <taxon>Pterygota</taxon>
        <taxon>Neoptera</taxon>
        <taxon>Endopterygota</taxon>
        <taxon>Lepidoptera</taxon>
        <taxon>Glossata</taxon>
        <taxon>Ditrysia</taxon>
        <taxon>Noctuoidea</taxon>
        <taxon>Noctuidae</taxon>
        <taxon>Amphipyrinae</taxon>
        <taxon>Spodoptera</taxon>
    </lineage>
</organism>
<feature type="non-terminal residue" evidence="1">
    <location>
        <position position="1"/>
    </location>
</feature>
<name>A0A835GT20_SPOEX</name>
<comment type="caution">
    <text evidence="1">The sequence shown here is derived from an EMBL/GenBank/DDBJ whole genome shotgun (WGS) entry which is preliminary data.</text>
</comment>
<dbReference type="AlphaFoldDB" id="A0A835GT20"/>
<sequence>SQMLGAITAYRYCQENTLIKYAAWDEPQIVDDVSQLTVVQKMVGSAESWDAVVFLCERLR</sequence>
<evidence type="ECO:0000313" key="1">
    <source>
        <dbReference type="EMBL" id="KAF9424276.1"/>
    </source>
</evidence>
<accession>A0A835GT20</accession>
<dbReference type="EMBL" id="JACKWZ010000004">
    <property type="protein sequence ID" value="KAF9424276.1"/>
    <property type="molecule type" value="Genomic_DNA"/>
</dbReference>
<evidence type="ECO:0000313" key="2">
    <source>
        <dbReference type="Proteomes" id="UP000648187"/>
    </source>
</evidence>
<keyword evidence="2" id="KW-1185">Reference proteome</keyword>